<proteinExistence type="predicted"/>
<dbReference type="EMBL" id="LR134155">
    <property type="protein sequence ID" value="VEA73161.1"/>
    <property type="molecule type" value="Genomic_DNA"/>
</dbReference>
<dbReference type="STRING" id="61652.AXX16_3274"/>
<evidence type="ECO:0000313" key="5">
    <source>
        <dbReference type="Proteomes" id="UP000307968"/>
    </source>
</evidence>
<sequence>MKHFQQVITSHYQQQALTWILSASEAPQPLLEPEFDITDDDGRYAKKIRNLSEADPSFWQQWFQLSGLNALVGDHLSRPKLLRHAAFIKRHADESYIPLHQDIALWEKAYESAVTFWIALTPSRNENGGMFYCRSAETIYPHEFNLQYPMFKCIDVEKNRIPPESIVDAPLEAGDVLVWPARTPHGSYMNTSGQLRIGMPVVFVDESEYQKLNVRSQ</sequence>
<evidence type="ECO:0000313" key="4">
    <source>
        <dbReference type="Proteomes" id="UP000271603"/>
    </source>
</evidence>
<evidence type="ECO:0000313" key="2">
    <source>
        <dbReference type="EMBL" id="VEA73161.1"/>
    </source>
</evidence>
<dbReference type="Proteomes" id="UP000271603">
    <property type="component" value="Chromosome"/>
</dbReference>
<dbReference type="GO" id="GO:0016706">
    <property type="term" value="F:2-oxoglutarate-dependent dioxygenase activity"/>
    <property type="evidence" value="ECO:0007669"/>
    <property type="project" value="UniProtKB-ARBA"/>
</dbReference>
<name>A0A447QT59_SERRU</name>
<dbReference type="RefSeq" id="WP_169802933.1">
    <property type="nucleotide sequence ID" value="NZ_CAMIPJ010000001.1"/>
</dbReference>
<evidence type="ECO:0000313" key="3">
    <source>
        <dbReference type="EMBL" id="VTP61735.1"/>
    </source>
</evidence>
<gene>
    <name evidence="3" type="ORF">NCTC12971_02254</name>
    <name evidence="2" type="ORF">NCTC9419_04785</name>
</gene>
<dbReference type="EMBL" id="LR590463">
    <property type="protein sequence ID" value="VTP61735.1"/>
    <property type="molecule type" value="Genomic_DNA"/>
</dbReference>
<dbReference type="SUPFAM" id="SSF51197">
    <property type="entry name" value="Clavaminate synthase-like"/>
    <property type="match status" value="1"/>
</dbReference>
<organism evidence="2 4">
    <name type="scientific">Serratia rubidaea</name>
    <name type="common">Serratia marinorubra</name>
    <dbReference type="NCBI Taxonomy" id="61652"/>
    <lineage>
        <taxon>Bacteria</taxon>
        <taxon>Pseudomonadati</taxon>
        <taxon>Pseudomonadota</taxon>
        <taxon>Gammaproteobacteria</taxon>
        <taxon>Enterobacterales</taxon>
        <taxon>Yersiniaceae</taxon>
        <taxon>Serratia</taxon>
    </lineage>
</organism>
<dbReference type="GO" id="GO:0005506">
    <property type="term" value="F:iron ion binding"/>
    <property type="evidence" value="ECO:0007669"/>
    <property type="project" value="UniProtKB-ARBA"/>
</dbReference>
<comment type="cofactor">
    <cofactor evidence="1">
        <name>Fe(2+)</name>
        <dbReference type="ChEBI" id="CHEBI:29033"/>
    </cofactor>
</comment>
<dbReference type="InterPro" id="IPR008775">
    <property type="entry name" value="Phytyl_CoA_dOase-like"/>
</dbReference>
<dbReference type="Gene3D" id="2.60.120.620">
    <property type="entry name" value="q2cbj1_9rhob like domain"/>
    <property type="match status" value="1"/>
</dbReference>
<dbReference type="Proteomes" id="UP000307968">
    <property type="component" value="Chromosome"/>
</dbReference>
<protein>
    <submittedName>
        <fullName evidence="2">Phytanoyl-CoA dioxygenase (PhyH)</fullName>
    </submittedName>
</protein>
<dbReference type="AlphaFoldDB" id="A0A447QT59"/>
<keyword evidence="2" id="KW-0223">Dioxygenase</keyword>
<dbReference type="GeneID" id="61765370"/>
<dbReference type="PANTHER" id="PTHR20883:SF48">
    <property type="entry name" value="ECTOINE DIOXYGENASE"/>
    <property type="match status" value="1"/>
</dbReference>
<accession>A0A447QT59</accession>
<keyword evidence="2" id="KW-0560">Oxidoreductase</keyword>
<reference evidence="2 4" key="1">
    <citation type="submission" date="2018-12" db="EMBL/GenBank/DDBJ databases">
        <authorList>
            <consortium name="Pathogen Informatics"/>
        </authorList>
    </citation>
    <scope>NUCLEOTIDE SEQUENCE [LARGE SCALE GENOMIC DNA]</scope>
    <source>
        <strain evidence="3 5">NCTC12971</strain>
        <strain evidence="2 4">NCTC9419</strain>
    </source>
</reference>
<evidence type="ECO:0000256" key="1">
    <source>
        <dbReference type="ARBA" id="ARBA00001954"/>
    </source>
</evidence>
<dbReference type="Pfam" id="PF05721">
    <property type="entry name" value="PhyH"/>
    <property type="match status" value="1"/>
</dbReference>
<dbReference type="PANTHER" id="PTHR20883">
    <property type="entry name" value="PHYTANOYL-COA DIOXYGENASE DOMAIN CONTAINING 1"/>
    <property type="match status" value="1"/>
</dbReference>